<dbReference type="AlphaFoldDB" id="A0A495XB81"/>
<comment type="caution">
    <text evidence="2">The sequence shown here is derived from an EMBL/GenBank/DDBJ whole genome shotgun (WGS) entry which is preliminary data.</text>
</comment>
<dbReference type="EMBL" id="RBXR01000001">
    <property type="protein sequence ID" value="RKT71721.1"/>
    <property type="molecule type" value="Genomic_DNA"/>
</dbReference>
<keyword evidence="1" id="KW-0812">Transmembrane</keyword>
<dbReference type="RefSeq" id="WP_121224229.1">
    <property type="nucleotide sequence ID" value="NZ_JBIUBA010000001.1"/>
</dbReference>
<sequence>MAVLPAVGFAVALGGARLPGFVLVVAGGAGFLAVLRSSRAERDASTARLSRLVLHHCDTLEKRHGRKWAVKDWRQDVDILANGDARQRIAFTIVARCDELNFVSFTDRVNWDWPERFKRRVQVHVRSVEVGGEGGTRFEVSTSWLDDRKLKTFVHLDNPVPRDGEVSLVVDMFWPAKCRPLMRGHAPDEMLVRFGEPIPLAQYVITFPEGYHVRVDKVGLSAGDGYALSHVLDRWGRPEITLLAEDVPAYHLIGLKLDTLPR</sequence>
<protein>
    <submittedName>
        <fullName evidence="2">Uncharacterized protein</fullName>
    </submittedName>
</protein>
<accession>A0A495XB81</accession>
<feature type="transmembrane region" description="Helical" evidence="1">
    <location>
        <begin position="6"/>
        <end position="35"/>
    </location>
</feature>
<gene>
    <name evidence="2" type="ORF">DFJ66_5016</name>
</gene>
<dbReference type="Proteomes" id="UP000272729">
    <property type="component" value="Unassembled WGS sequence"/>
</dbReference>
<evidence type="ECO:0000256" key="1">
    <source>
        <dbReference type="SAM" id="Phobius"/>
    </source>
</evidence>
<keyword evidence="3" id="KW-1185">Reference proteome</keyword>
<organism evidence="2 3">
    <name type="scientific">Saccharothrix variisporea</name>
    <dbReference type="NCBI Taxonomy" id="543527"/>
    <lineage>
        <taxon>Bacteria</taxon>
        <taxon>Bacillati</taxon>
        <taxon>Actinomycetota</taxon>
        <taxon>Actinomycetes</taxon>
        <taxon>Pseudonocardiales</taxon>
        <taxon>Pseudonocardiaceae</taxon>
        <taxon>Saccharothrix</taxon>
    </lineage>
</organism>
<dbReference type="OrthoDB" id="3676177at2"/>
<keyword evidence="1" id="KW-0472">Membrane</keyword>
<evidence type="ECO:0000313" key="3">
    <source>
        <dbReference type="Proteomes" id="UP000272729"/>
    </source>
</evidence>
<evidence type="ECO:0000313" key="2">
    <source>
        <dbReference type="EMBL" id="RKT71721.1"/>
    </source>
</evidence>
<name>A0A495XB81_9PSEU</name>
<keyword evidence="1" id="KW-1133">Transmembrane helix</keyword>
<proteinExistence type="predicted"/>
<reference evidence="2 3" key="1">
    <citation type="submission" date="2018-10" db="EMBL/GenBank/DDBJ databases">
        <title>Sequencing the genomes of 1000 actinobacteria strains.</title>
        <authorList>
            <person name="Klenk H.-P."/>
        </authorList>
    </citation>
    <scope>NUCLEOTIDE SEQUENCE [LARGE SCALE GENOMIC DNA]</scope>
    <source>
        <strain evidence="2 3">DSM 43911</strain>
    </source>
</reference>